<protein>
    <recommendedName>
        <fullName evidence="5">Protein LTV1 homolog</fullName>
    </recommendedName>
</protein>
<proteinExistence type="inferred from homology"/>
<name>A0ABR0TYD5_REHGL</name>
<keyword evidence="4" id="KW-1185">Reference proteome</keyword>
<dbReference type="InterPro" id="IPR007307">
    <property type="entry name" value="Ltv1"/>
</dbReference>
<dbReference type="PANTHER" id="PTHR21531:SF0">
    <property type="entry name" value="PROTEIN LTV1 HOMOLOG"/>
    <property type="match status" value="1"/>
</dbReference>
<evidence type="ECO:0000313" key="4">
    <source>
        <dbReference type="Proteomes" id="UP001318860"/>
    </source>
</evidence>
<dbReference type="PANTHER" id="PTHR21531">
    <property type="entry name" value="LOW-TEMPERATURE VIABILITY PROTEIN LTV1-RELATED"/>
    <property type="match status" value="1"/>
</dbReference>
<dbReference type="Proteomes" id="UP001318860">
    <property type="component" value="Unassembled WGS sequence"/>
</dbReference>
<feature type="compositionally biased region" description="Basic and acidic residues" evidence="2">
    <location>
        <begin position="397"/>
        <end position="416"/>
    </location>
</feature>
<comment type="caution">
    <text evidence="3">The sequence shown here is derived from an EMBL/GenBank/DDBJ whole genome shotgun (WGS) entry which is preliminary data.</text>
</comment>
<dbReference type="EMBL" id="JABTTQ020003506">
    <property type="protein sequence ID" value="KAK6115278.1"/>
    <property type="molecule type" value="Genomic_DNA"/>
</dbReference>
<gene>
    <name evidence="3" type="ORF">DH2020_007547</name>
</gene>
<accession>A0ABR0TYD5</accession>
<organism evidence="3 4">
    <name type="scientific">Rehmannia glutinosa</name>
    <name type="common">Chinese foxglove</name>
    <dbReference type="NCBI Taxonomy" id="99300"/>
    <lineage>
        <taxon>Eukaryota</taxon>
        <taxon>Viridiplantae</taxon>
        <taxon>Streptophyta</taxon>
        <taxon>Embryophyta</taxon>
        <taxon>Tracheophyta</taxon>
        <taxon>Spermatophyta</taxon>
        <taxon>Magnoliopsida</taxon>
        <taxon>eudicotyledons</taxon>
        <taxon>Gunneridae</taxon>
        <taxon>Pentapetalae</taxon>
        <taxon>asterids</taxon>
        <taxon>lamiids</taxon>
        <taxon>Lamiales</taxon>
        <taxon>Orobanchaceae</taxon>
        <taxon>Rehmannieae</taxon>
        <taxon>Rehmannia</taxon>
    </lineage>
</organism>
<evidence type="ECO:0008006" key="5">
    <source>
        <dbReference type="Google" id="ProtNLM"/>
    </source>
</evidence>
<sequence length="593" mass="66161">MGRKKKFIDKKKSATFQLMARDTSDPNYSPDPSGDRVFVRVDNNQYTPDTFNEGDPNDGVLNPDSIFADAPEDCDDEDANNNVRRVFNHNAQSTALPDHIRREILELGFPDDGYNYLTHLREIKNTGGGSAYYQNPKATFDQLPRDVKAYDASRVEVSKINDASEDKSIYSVASKTVGVRLQKVVDPEVAAMLDDSASSKYESDIDDLEEDFVVIANLSEGPMGEEIDEKLSCVADSRVDHLELHEYGADSEEEYNGYMDEDECQESLTEKLNHAFKDHPKDMLHLNGVADDNEPPELTAEVIRRCKEYAEKYEDDNHDEEVVLVEESSEESEVWDCETIISTYSTLDNHPGKIGAPEARRKKKLSEALSGASAGANLITLKGKERLPVEFLPRSRKHDEEKTKDEKDANDRRTELQKMKPRVSFIKACVLPLPFLQSLSIGTILLQSAVKLERREARQIKKEMKGLYKSEAHRAQKVAAFTGPSSIHLIFEDNMVNLGSRPILHEEWELHLLHHQSRVSDPIPGSPPPLQAELPSSAAAPPPPPAVIGEIVVGQIMTILPPPLTSPPAKLSLSLVGCGRPTSLLNLAWLDLK</sequence>
<reference evidence="3 4" key="1">
    <citation type="journal article" date="2021" name="Comput. Struct. Biotechnol. J.">
        <title>De novo genome assembly of the potent medicinal plant Rehmannia glutinosa using nanopore technology.</title>
        <authorList>
            <person name="Ma L."/>
            <person name="Dong C."/>
            <person name="Song C."/>
            <person name="Wang X."/>
            <person name="Zheng X."/>
            <person name="Niu Y."/>
            <person name="Chen S."/>
            <person name="Feng W."/>
        </authorList>
    </citation>
    <scope>NUCLEOTIDE SEQUENCE [LARGE SCALE GENOMIC DNA]</scope>
    <source>
        <strain evidence="3">DH-2019</strain>
    </source>
</reference>
<evidence type="ECO:0000256" key="2">
    <source>
        <dbReference type="SAM" id="MobiDB-lite"/>
    </source>
</evidence>
<dbReference type="Pfam" id="PF04180">
    <property type="entry name" value="LTV"/>
    <property type="match status" value="1"/>
</dbReference>
<feature type="region of interest" description="Disordered" evidence="2">
    <location>
        <begin position="390"/>
        <end position="416"/>
    </location>
</feature>
<evidence type="ECO:0000313" key="3">
    <source>
        <dbReference type="EMBL" id="KAK6115278.1"/>
    </source>
</evidence>
<feature type="region of interest" description="Disordered" evidence="2">
    <location>
        <begin position="519"/>
        <end position="541"/>
    </location>
</feature>
<evidence type="ECO:0000256" key="1">
    <source>
        <dbReference type="ARBA" id="ARBA00009078"/>
    </source>
</evidence>
<comment type="similarity">
    <text evidence="1">Belongs to the LTV1 family.</text>
</comment>